<dbReference type="InterPro" id="IPR007214">
    <property type="entry name" value="YbaK/aa-tRNA-synth-assoc-dom"/>
</dbReference>
<dbReference type="OrthoDB" id="9809296at2"/>
<protein>
    <recommendedName>
        <fullName evidence="4">Cys-tRNA(Pro)/Cys-tRNA(Cys) deacylase</fullName>
        <ecNumber evidence="4">4.2.-.-</ecNumber>
    </recommendedName>
</protein>
<dbReference type="GO" id="GO:0002161">
    <property type="term" value="F:aminoacyl-tRNA deacylase activity"/>
    <property type="evidence" value="ECO:0007669"/>
    <property type="project" value="InterPro"/>
</dbReference>
<organism evidence="6 7">
    <name type="scientific">Endozoicomonas numazuensis</name>
    <dbReference type="NCBI Taxonomy" id="1137799"/>
    <lineage>
        <taxon>Bacteria</taxon>
        <taxon>Pseudomonadati</taxon>
        <taxon>Pseudomonadota</taxon>
        <taxon>Gammaproteobacteria</taxon>
        <taxon>Oceanospirillales</taxon>
        <taxon>Endozoicomonadaceae</taxon>
        <taxon>Endozoicomonas</taxon>
    </lineage>
</organism>
<dbReference type="STRING" id="1137799.GZ78_06435"/>
<dbReference type="SUPFAM" id="SSF55826">
    <property type="entry name" value="YbaK/ProRS associated domain"/>
    <property type="match status" value="1"/>
</dbReference>
<dbReference type="NCBIfam" id="TIGR00011">
    <property type="entry name" value="YbaK_EbsC"/>
    <property type="match status" value="1"/>
</dbReference>
<evidence type="ECO:0000313" key="6">
    <source>
        <dbReference type="EMBL" id="KEQ19546.1"/>
    </source>
</evidence>
<dbReference type="PANTHER" id="PTHR30411:SF0">
    <property type="entry name" value="CYS-TRNA(PRO)_CYS-TRNA(CYS) DEACYLASE YBAK"/>
    <property type="match status" value="1"/>
</dbReference>
<dbReference type="InterPro" id="IPR036754">
    <property type="entry name" value="YbaK/aa-tRNA-synt-asso_dom_sf"/>
</dbReference>
<gene>
    <name evidence="6" type="ORF">GZ78_06435</name>
</gene>
<evidence type="ECO:0000256" key="2">
    <source>
        <dbReference type="ARBA" id="ARBA00022917"/>
    </source>
</evidence>
<dbReference type="InterPro" id="IPR004369">
    <property type="entry name" value="Prolyl-tRNA_editing_YbaK/EbsC"/>
</dbReference>
<evidence type="ECO:0000313" key="7">
    <source>
        <dbReference type="Proteomes" id="UP000028073"/>
    </source>
</evidence>
<name>A0A081NM73_9GAMM</name>
<dbReference type="AlphaFoldDB" id="A0A081NM73"/>
<comment type="similarity">
    <text evidence="1 4">Belongs to the prolyl-tRNA editing family. YbaK/EbsC subfamily.</text>
</comment>
<comment type="caution">
    <text evidence="6">The sequence shown here is derived from an EMBL/GenBank/DDBJ whole genome shotgun (WGS) entry which is preliminary data.</text>
</comment>
<proteinExistence type="inferred from homology"/>
<dbReference type="Proteomes" id="UP000028073">
    <property type="component" value="Unassembled WGS sequence"/>
</dbReference>
<reference evidence="6 7" key="1">
    <citation type="submission" date="2014-06" db="EMBL/GenBank/DDBJ databases">
        <title>Whole Genome Sequences of Three Symbiotic Endozoicomonas Bacteria.</title>
        <authorList>
            <person name="Neave M.J."/>
            <person name="Apprill A."/>
            <person name="Voolstra C.R."/>
        </authorList>
    </citation>
    <scope>NUCLEOTIDE SEQUENCE [LARGE SCALE GENOMIC DNA]</scope>
    <source>
        <strain evidence="6 7">DSM 25634</strain>
    </source>
</reference>
<dbReference type="EC" id="4.2.-.-" evidence="4"/>
<dbReference type="RefSeq" id="WP_034833437.1">
    <property type="nucleotide sequence ID" value="NZ_JOKH01000001.1"/>
</dbReference>
<dbReference type="GO" id="GO:0016829">
    <property type="term" value="F:lyase activity"/>
    <property type="evidence" value="ECO:0007669"/>
    <property type="project" value="UniProtKB-KW"/>
</dbReference>
<accession>A0A081NM73</accession>
<dbReference type="Pfam" id="PF04073">
    <property type="entry name" value="tRNA_edit"/>
    <property type="match status" value="1"/>
</dbReference>
<evidence type="ECO:0000256" key="1">
    <source>
        <dbReference type="ARBA" id="ARBA00009798"/>
    </source>
</evidence>
<dbReference type="EMBL" id="JOKH01000001">
    <property type="protein sequence ID" value="KEQ19546.1"/>
    <property type="molecule type" value="Genomic_DNA"/>
</dbReference>
<dbReference type="CDD" id="cd00002">
    <property type="entry name" value="YbaK_deacylase"/>
    <property type="match status" value="1"/>
</dbReference>
<dbReference type="eggNOG" id="COG2606">
    <property type="taxonomic scope" value="Bacteria"/>
</dbReference>
<keyword evidence="2 4" id="KW-0648">Protein biosynthesis</keyword>
<keyword evidence="7" id="KW-1185">Reference proteome</keyword>
<evidence type="ECO:0000259" key="5">
    <source>
        <dbReference type="Pfam" id="PF04073"/>
    </source>
</evidence>
<dbReference type="GO" id="GO:0006412">
    <property type="term" value="P:translation"/>
    <property type="evidence" value="ECO:0007669"/>
    <property type="project" value="UniProtKB-KW"/>
</dbReference>
<sequence length="159" mass="16902">MTPAINAAKRARVQYSVHQYEHNPNCDSYGAEAAEKMGQDPLQVFKTLIVSLDSGKFAVGIVPVASQLDLKGMAVACGAKKVMMADQGDAARITGYLPGGISPLGQKKRLLTVLDKSAESFDTIYVSAGRRGLEIELKPSDLLELTAGQWGAIAKSYSG</sequence>
<dbReference type="PANTHER" id="PTHR30411">
    <property type="entry name" value="CYTOPLASMIC PROTEIN"/>
    <property type="match status" value="1"/>
</dbReference>
<feature type="domain" description="YbaK/aminoacyl-tRNA synthetase-associated" evidence="5">
    <location>
        <begin position="24"/>
        <end position="144"/>
    </location>
</feature>
<dbReference type="Gene3D" id="3.90.960.10">
    <property type="entry name" value="YbaK/aminoacyl-tRNA synthetase-associated domain"/>
    <property type="match status" value="1"/>
</dbReference>
<dbReference type="PIRSF" id="PIRSF006181">
    <property type="entry name" value="EbsC_YbaK"/>
    <property type="match status" value="1"/>
</dbReference>
<evidence type="ECO:0000256" key="3">
    <source>
        <dbReference type="ARBA" id="ARBA00023239"/>
    </source>
</evidence>
<keyword evidence="3 4" id="KW-0456">Lyase</keyword>
<evidence type="ECO:0000256" key="4">
    <source>
        <dbReference type="PIRNR" id="PIRNR006181"/>
    </source>
</evidence>